<dbReference type="SUPFAM" id="SSF47781">
    <property type="entry name" value="RuvA domain 2-like"/>
    <property type="match status" value="1"/>
</dbReference>
<sequence length="414" mass="43857">MTRDNAHQAFHPLSSSMQTLPERAETSVPAQEAQTEKQKSPYGIWDDEPTERLMPHDDFAEGSASSASVGKSFRRLYSDSYEQTVYEQHESASEQLLRRARQRVTHSTEPDDLAESYYEGTQQQISAVKPAHNPANEQRGERTTHVIAQRENMPEELIQDDWDEWETPAKTRAFRWKVPPYAVFVLALGVLGIILWGLLGFTPTPQANEESTSSAQVAAPGASSSVIPSATPSDSSAQNKVANKNGTIRVHIAGAVKTPGVQTLPAHARAIDALEAAGGATPDADLNRVNLAGSLSDGTQLYIPKTGETAAPVLAAPAGGNSASPNGSPGAAQNPAAPKSSAGTGQQSAPGSPINLNTATAEQLQTLPRIGPSLAARIISWRDAHGGFKSVDELDAVPGIGPSLMSSLRPLVTV</sequence>
<dbReference type="Gene3D" id="3.10.560.10">
    <property type="entry name" value="Outer membrane lipoprotein wza domain like"/>
    <property type="match status" value="1"/>
</dbReference>
<dbReference type="GO" id="GO:0015628">
    <property type="term" value="P:protein secretion by the type II secretion system"/>
    <property type="evidence" value="ECO:0007669"/>
    <property type="project" value="TreeGrafter"/>
</dbReference>
<accession>A0A3S4YRL0</accession>
<dbReference type="InterPro" id="IPR010994">
    <property type="entry name" value="RuvA_2-like"/>
</dbReference>
<dbReference type="STRING" id="762948.HMPREF0733_11975"/>
<gene>
    <name evidence="4" type="primary">comEA</name>
    <name evidence="4" type="ORF">NCTC10918_00716</name>
</gene>
<keyword evidence="2" id="KW-0812">Transmembrane</keyword>
<feature type="compositionally biased region" description="Polar residues" evidence="1">
    <location>
        <begin position="341"/>
        <end position="355"/>
    </location>
</feature>
<reference evidence="4 5" key="1">
    <citation type="submission" date="2018-12" db="EMBL/GenBank/DDBJ databases">
        <authorList>
            <consortium name="Pathogen Informatics"/>
        </authorList>
    </citation>
    <scope>NUCLEOTIDE SEQUENCE [LARGE SCALE GENOMIC DNA]</scope>
    <source>
        <strain evidence="4 5">NCTC10918</strain>
    </source>
</reference>
<feature type="domain" description="Helix-hairpin-helix DNA-binding motif class 1" evidence="3">
    <location>
        <begin position="392"/>
        <end position="411"/>
    </location>
</feature>
<dbReference type="PANTHER" id="PTHR21180">
    <property type="entry name" value="ENDONUCLEASE/EXONUCLEASE/PHOSPHATASE FAMILY DOMAIN-CONTAINING PROTEIN 1"/>
    <property type="match status" value="1"/>
</dbReference>
<dbReference type="PANTHER" id="PTHR21180:SF32">
    <property type="entry name" value="ENDONUCLEASE_EXONUCLEASE_PHOSPHATASE FAMILY DOMAIN-CONTAINING PROTEIN 1"/>
    <property type="match status" value="1"/>
</dbReference>
<protein>
    <submittedName>
        <fullName evidence="4">ComE operon protein 1</fullName>
    </submittedName>
</protein>
<evidence type="ECO:0000313" key="4">
    <source>
        <dbReference type="EMBL" id="VEJ29457.1"/>
    </source>
</evidence>
<dbReference type="EMBL" id="LR134521">
    <property type="protein sequence ID" value="VEJ29457.1"/>
    <property type="molecule type" value="Genomic_DNA"/>
</dbReference>
<proteinExistence type="predicted"/>
<dbReference type="SMART" id="SM00278">
    <property type="entry name" value="HhH1"/>
    <property type="match status" value="2"/>
</dbReference>
<dbReference type="Pfam" id="PF10531">
    <property type="entry name" value="SLBB"/>
    <property type="match status" value="1"/>
</dbReference>
<dbReference type="GO" id="GO:0003677">
    <property type="term" value="F:DNA binding"/>
    <property type="evidence" value="ECO:0007669"/>
    <property type="project" value="InterPro"/>
</dbReference>
<dbReference type="InterPro" id="IPR019554">
    <property type="entry name" value="Soluble_ligand-bd"/>
</dbReference>
<feature type="region of interest" description="Disordered" evidence="1">
    <location>
        <begin position="1"/>
        <end position="68"/>
    </location>
</feature>
<feature type="compositionally biased region" description="Basic and acidic residues" evidence="1">
    <location>
        <begin position="50"/>
        <end position="59"/>
    </location>
</feature>
<dbReference type="InterPro" id="IPR051675">
    <property type="entry name" value="Endo/Exo/Phosphatase_dom_1"/>
</dbReference>
<evidence type="ECO:0000313" key="5">
    <source>
        <dbReference type="Proteomes" id="UP000270988"/>
    </source>
</evidence>
<feature type="region of interest" description="Disordered" evidence="1">
    <location>
        <begin position="313"/>
        <end position="355"/>
    </location>
</feature>
<dbReference type="Proteomes" id="UP000270988">
    <property type="component" value="Chromosome"/>
</dbReference>
<dbReference type="GO" id="GO:0006281">
    <property type="term" value="P:DNA repair"/>
    <property type="evidence" value="ECO:0007669"/>
    <property type="project" value="InterPro"/>
</dbReference>
<dbReference type="Gene3D" id="1.10.150.320">
    <property type="entry name" value="Photosystem II 12 kDa extrinsic protein"/>
    <property type="match status" value="1"/>
</dbReference>
<evidence type="ECO:0000259" key="3">
    <source>
        <dbReference type="SMART" id="SM00278"/>
    </source>
</evidence>
<dbReference type="Pfam" id="PF12836">
    <property type="entry name" value="HHH_3"/>
    <property type="match status" value="1"/>
</dbReference>
<keyword evidence="2" id="KW-1133">Transmembrane helix</keyword>
<feature type="domain" description="Helix-hairpin-helix DNA-binding motif class 1" evidence="3">
    <location>
        <begin position="362"/>
        <end position="381"/>
    </location>
</feature>
<dbReference type="InterPro" id="IPR003583">
    <property type="entry name" value="Hlx-hairpin-Hlx_DNA-bd_motif"/>
</dbReference>
<name>A0A3S4YRL0_9MICC</name>
<dbReference type="AlphaFoldDB" id="A0A3S4YRL0"/>
<evidence type="ECO:0000256" key="1">
    <source>
        <dbReference type="SAM" id="MobiDB-lite"/>
    </source>
</evidence>
<organism evidence="4 5">
    <name type="scientific">Rothia dentocariosa</name>
    <dbReference type="NCBI Taxonomy" id="2047"/>
    <lineage>
        <taxon>Bacteria</taxon>
        <taxon>Bacillati</taxon>
        <taxon>Actinomycetota</taxon>
        <taxon>Actinomycetes</taxon>
        <taxon>Micrococcales</taxon>
        <taxon>Micrococcaceae</taxon>
        <taxon>Rothia</taxon>
    </lineage>
</organism>
<feature type="region of interest" description="Disordered" evidence="1">
    <location>
        <begin position="206"/>
        <end position="240"/>
    </location>
</feature>
<evidence type="ECO:0000256" key="2">
    <source>
        <dbReference type="SAM" id="Phobius"/>
    </source>
</evidence>
<dbReference type="GO" id="GO:0015627">
    <property type="term" value="C:type II protein secretion system complex"/>
    <property type="evidence" value="ECO:0007669"/>
    <property type="project" value="TreeGrafter"/>
</dbReference>
<feature type="compositionally biased region" description="Low complexity" evidence="1">
    <location>
        <begin position="315"/>
        <end position="332"/>
    </location>
</feature>
<feature type="transmembrane region" description="Helical" evidence="2">
    <location>
        <begin position="181"/>
        <end position="201"/>
    </location>
</feature>
<keyword evidence="2" id="KW-0472">Membrane</keyword>